<dbReference type="Pfam" id="PF00149">
    <property type="entry name" value="Metallophos"/>
    <property type="match status" value="1"/>
</dbReference>
<evidence type="ECO:0000313" key="2">
    <source>
        <dbReference type="EMBL" id="MEC5426016.1"/>
    </source>
</evidence>
<dbReference type="Gene3D" id="3.60.21.10">
    <property type="match status" value="1"/>
</dbReference>
<accession>A0ABU6KLM6</accession>
<evidence type="ECO:0000259" key="1">
    <source>
        <dbReference type="Pfam" id="PF00149"/>
    </source>
</evidence>
<organism evidence="2 3">
    <name type="scientific">Virgibacillus tibetensis</name>
    <dbReference type="NCBI Taxonomy" id="3042313"/>
    <lineage>
        <taxon>Bacteria</taxon>
        <taxon>Bacillati</taxon>
        <taxon>Bacillota</taxon>
        <taxon>Bacilli</taxon>
        <taxon>Bacillales</taxon>
        <taxon>Bacillaceae</taxon>
        <taxon>Virgibacillus</taxon>
    </lineage>
</organism>
<dbReference type="CDD" id="cd07385">
    <property type="entry name" value="MPP_YkuE_C"/>
    <property type="match status" value="1"/>
</dbReference>
<dbReference type="PANTHER" id="PTHR31302:SF25">
    <property type="entry name" value="PHOSPHOESTERASE"/>
    <property type="match status" value="1"/>
</dbReference>
<gene>
    <name evidence="2" type="ORF">QGM71_21430</name>
</gene>
<proteinExistence type="predicted"/>
<keyword evidence="3" id="KW-1185">Reference proteome</keyword>
<evidence type="ECO:0000313" key="3">
    <source>
        <dbReference type="Proteomes" id="UP001335737"/>
    </source>
</evidence>
<dbReference type="InterPro" id="IPR004843">
    <property type="entry name" value="Calcineurin-like_PHP"/>
</dbReference>
<dbReference type="InterPro" id="IPR051158">
    <property type="entry name" value="Metallophosphoesterase_sf"/>
</dbReference>
<reference evidence="2 3" key="1">
    <citation type="journal article" date="2024" name="Int. J. Syst. Evol. Microbiol.">
        <title>Virgibacillus tibetensis sp. nov., isolated from salt lake on the Tibetan Plateau of China.</title>
        <authorList>
            <person name="Phurbu D."/>
            <person name="Liu Z.-X."/>
            <person name="Wang R."/>
            <person name="Zheng Y.-Y."/>
            <person name="Liu H.-C."/>
            <person name="Zhou Y.-G."/>
            <person name="Yu Y.-J."/>
            <person name="Li A.-H."/>
        </authorList>
    </citation>
    <scope>NUCLEOTIDE SEQUENCE [LARGE SCALE GENOMIC DNA]</scope>
    <source>
        <strain evidence="2 3">C22-A2</strain>
    </source>
</reference>
<comment type="caution">
    <text evidence="2">The sequence shown here is derived from an EMBL/GenBank/DDBJ whole genome shotgun (WGS) entry which is preliminary data.</text>
</comment>
<dbReference type="SUPFAM" id="SSF56300">
    <property type="entry name" value="Metallo-dependent phosphatases"/>
    <property type="match status" value="1"/>
</dbReference>
<protein>
    <submittedName>
        <fullName evidence="2">Metallophosphoesterase</fullName>
    </submittedName>
</protein>
<name>A0ABU6KLM6_9BACI</name>
<dbReference type="Proteomes" id="UP001335737">
    <property type="component" value="Unassembled WGS sequence"/>
</dbReference>
<dbReference type="PANTHER" id="PTHR31302">
    <property type="entry name" value="TRANSMEMBRANE PROTEIN WITH METALLOPHOSPHOESTERASE DOMAIN-RELATED"/>
    <property type="match status" value="1"/>
</dbReference>
<dbReference type="EMBL" id="JARZFX010000027">
    <property type="protein sequence ID" value="MEC5426016.1"/>
    <property type="molecule type" value="Genomic_DNA"/>
</dbReference>
<feature type="domain" description="Calcineurin-like phosphoesterase" evidence="1">
    <location>
        <begin position="55"/>
        <end position="220"/>
    </location>
</feature>
<sequence>MNRRSFLKKAAGSLLALVGLSGGTYYYAREIEPTLLEINNEIITSNKISPAFNNFKIVQFSDTHIGFHYTNEQFKELVTKINKQNPDIVVFTGDLVDEPHQFDWNYDLVESLRSLKANHGKFWIYGNHDHGGYGTEIIQSVMDQSGFTLLKNNHTTIELDSERIVLAGIDDVMLGQPDIEAALDNVNPDLFTILLAHEPDIADTAVNFSVDVQLSGHSHGGQVRFPFVGHLYTPAYAEKYVQGKYELGGEKLTLYVNRGIGTTRLPYRFLCKPEIYSFTLESGKQM</sequence>
<dbReference type="InterPro" id="IPR029052">
    <property type="entry name" value="Metallo-depent_PP-like"/>
</dbReference>
<dbReference type="RefSeq" id="WP_327609550.1">
    <property type="nucleotide sequence ID" value="NZ_JARZFX010000027.1"/>
</dbReference>